<evidence type="ECO:0000313" key="3">
    <source>
        <dbReference type="Proteomes" id="UP000465241"/>
    </source>
</evidence>
<feature type="region of interest" description="Disordered" evidence="1">
    <location>
        <begin position="1"/>
        <end position="35"/>
    </location>
</feature>
<feature type="compositionally biased region" description="Acidic residues" evidence="1">
    <location>
        <begin position="1"/>
        <end position="12"/>
    </location>
</feature>
<reference evidence="2 3" key="1">
    <citation type="journal article" date="2019" name="Emerg. Microbes Infect.">
        <title>Comprehensive subspecies identification of 175 nontuberculous mycobacteria species based on 7547 genomic profiles.</title>
        <authorList>
            <person name="Matsumoto Y."/>
            <person name="Kinjo T."/>
            <person name="Motooka D."/>
            <person name="Nabeya D."/>
            <person name="Jung N."/>
            <person name="Uechi K."/>
            <person name="Horii T."/>
            <person name="Iida T."/>
            <person name="Fujita J."/>
            <person name="Nakamura S."/>
        </authorList>
    </citation>
    <scope>NUCLEOTIDE SEQUENCE [LARGE SCALE GENOMIC DNA]</scope>
    <source>
        <strain evidence="2 3">JCM 13392</strain>
    </source>
</reference>
<evidence type="ECO:0000256" key="1">
    <source>
        <dbReference type="SAM" id="MobiDB-lite"/>
    </source>
</evidence>
<accession>A0A7I9WFZ2</accession>
<dbReference type="AlphaFoldDB" id="A0A7I9WFZ2"/>
<proteinExistence type="predicted"/>
<organism evidence="2 3">
    <name type="scientific">Mycolicibacterium murale</name>
    <dbReference type="NCBI Taxonomy" id="182220"/>
    <lineage>
        <taxon>Bacteria</taxon>
        <taxon>Bacillati</taxon>
        <taxon>Actinomycetota</taxon>
        <taxon>Actinomycetes</taxon>
        <taxon>Mycobacteriales</taxon>
        <taxon>Mycobacteriaceae</taxon>
        <taxon>Mycolicibacterium</taxon>
    </lineage>
</organism>
<dbReference type="EMBL" id="BLKT01000003">
    <property type="protein sequence ID" value="GFG56196.1"/>
    <property type="molecule type" value="Genomic_DNA"/>
</dbReference>
<comment type="caution">
    <text evidence="2">The sequence shown here is derived from an EMBL/GenBank/DDBJ whole genome shotgun (WGS) entry which is preliminary data.</text>
</comment>
<keyword evidence="3" id="KW-1185">Reference proteome</keyword>
<gene>
    <name evidence="2" type="ORF">MMUR_03320</name>
</gene>
<sequence>MERGDDDDDEQAEAGGHPVPAVIEEQKNNSGLEVGDAQRVLRTNIVGANRYSRAAVTGP</sequence>
<evidence type="ECO:0000313" key="2">
    <source>
        <dbReference type="EMBL" id="GFG56196.1"/>
    </source>
</evidence>
<protein>
    <submittedName>
        <fullName evidence="2">Uncharacterized protein</fullName>
    </submittedName>
</protein>
<name>A0A7I9WFZ2_9MYCO</name>
<dbReference type="Proteomes" id="UP000465241">
    <property type="component" value="Unassembled WGS sequence"/>
</dbReference>